<organism evidence="4 5">
    <name type="scientific">Halorubrum lacusprofundi (strain ATCC 49239 / DSM 5036 / JCM 8891 / ACAM 34)</name>
    <dbReference type="NCBI Taxonomy" id="416348"/>
    <lineage>
        <taxon>Archaea</taxon>
        <taxon>Methanobacteriati</taxon>
        <taxon>Methanobacteriota</taxon>
        <taxon>Stenosarchaea group</taxon>
        <taxon>Halobacteria</taxon>
        <taxon>Halobacteriales</taxon>
        <taxon>Haloferacaceae</taxon>
        <taxon>Halorubrum</taxon>
    </lineage>
</organism>
<feature type="domain" description="DUF8060" evidence="3">
    <location>
        <begin position="42"/>
        <end position="162"/>
    </location>
</feature>
<keyword evidence="2" id="KW-0812">Transmembrane</keyword>
<gene>
    <name evidence="4" type="ordered locus">Hlac_2308</name>
</gene>
<name>B9LS10_HALLT</name>
<reference evidence="4 5" key="1">
    <citation type="journal article" date="2016" name="Stand. Genomic Sci.">
        <title>Complete genome sequence of the Antarctic Halorubrum lacusprofundi type strain ACAM 34.</title>
        <authorList>
            <person name="Anderson I.J."/>
            <person name="DasSarma P."/>
            <person name="Lucas S."/>
            <person name="Copeland A."/>
            <person name="Lapidus A."/>
            <person name="Del Rio T.G."/>
            <person name="Tice H."/>
            <person name="Dalin E."/>
            <person name="Bruce D.C."/>
            <person name="Goodwin L."/>
            <person name="Pitluck S."/>
            <person name="Sims D."/>
            <person name="Brettin T.S."/>
            <person name="Detter J.C."/>
            <person name="Han C.S."/>
            <person name="Larimer F."/>
            <person name="Hauser L."/>
            <person name="Land M."/>
            <person name="Ivanova N."/>
            <person name="Richardson P."/>
            <person name="Cavicchioli R."/>
            <person name="DasSarma S."/>
            <person name="Woese C.R."/>
            <person name="Kyrpides N.C."/>
        </authorList>
    </citation>
    <scope>NUCLEOTIDE SEQUENCE [LARGE SCALE GENOMIC DNA]</scope>
    <source>
        <strain evidence="5">ATCC 49239 / DSM 5036 / JCM 8891 / ACAM 34</strain>
    </source>
</reference>
<feature type="region of interest" description="Disordered" evidence="1">
    <location>
        <begin position="1"/>
        <end position="88"/>
    </location>
</feature>
<dbReference type="GeneID" id="7401925"/>
<evidence type="ECO:0000313" key="4">
    <source>
        <dbReference type="EMBL" id="ACM57884.1"/>
    </source>
</evidence>
<dbReference type="AlphaFoldDB" id="B9LS10"/>
<dbReference type="RefSeq" id="WP_015911005.1">
    <property type="nucleotide sequence ID" value="NC_012029.1"/>
</dbReference>
<keyword evidence="2" id="KW-1133">Transmembrane helix</keyword>
<accession>B9LS10</accession>
<dbReference type="HOGENOM" id="CLU_1590826_0_0_2"/>
<dbReference type="EMBL" id="CP001365">
    <property type="protein sequence ID" value="ACM57884.1"/>
    <property type="molecule type" value="Genomic_DNA"/>
</dbReference>
<dbReference type="Proteomes" id="UP000000740">
    <property type="component" value="Chromosome 1"/>
</dbReference>
<dbReference type="KEGG" id="hla:Hlac_2308"/>
<dbReference type="eggNOG" id="arCOG03925">
    <property type="taxonomic scope" value="Archaea"/>
</dbReference>
<feature type="compositionally biased region" description="Basic and acidic residues" evidence="1">
    <location>
        <begin position="1"/>
        <end position="20"/>
    </location>
</feature>
<evidence type="ECO:0000313" key="5">
    <source>
        <dbReference type="Proteomes" id="UP000000740"/>
    </source>
</evidence>
<keyword evidence="5" id="KW-1185">Reference proteome</keyword>
<evidence type="ECO:0000259" key="3">
    <source>
        <dbReference type="Pfam" id="PF26256"/>
    </source>
</evidence>
<dbReference type="Pfam" id="PF26256">
    <property type="entry name" value="DUF8060"/>
    <property type="match status" value="1"/>
</dbReference>
<dbReference type="InterPro" id="IPR058373">
    <property type="entry name" value="DUF8060"/>
</dbReference>
<sequence length="167" mass="17839">MTDERGHGDAGDTSDDRGDSNSDPDGTDPDDIAPDDTSDSLTGPMTDIATDADDTPDTNRAARTTDPESDAKEDTQRDSNGDDGRFGRLSTDDLRGLIDRIGLAALILLALIAGWGFYSQAGRAIRTWLDPAYQPIALAVFNFAVLLVALAGVAHQLYRIRRSESGV</sequence>
<feature type="compositionally biased region" description="Basic and acidic residues" evidence="1">
    <location>
        <begin position="63"/>
        <end position="88"/>
    </location>
</feature>
<keyword evidence="2" id="KW-0472">Membrane</keyword>
<feature type="compositionally biased region" description="Acidic residues" evidence="1">
    <location>
        <begin position="25"/>
        <end position="38"/>
    </location>
</feature>
<evidence type="ECO:0000256" key="2">
    <source>
        <dbReference type="SAM" id="Phobius"/>
    </source>
</evidence>
<proteinExistence type="predicted"/>
<feature type="transmembrane region" description="Helical" evidence="2">
    <location>
        <begin position="97"/>
        <end position="118"/>
    </location>
</feature>
<feature type="transmembrane region" description="Helical" evidence="2">
    <location>
        <begin position="138"/>
        <end position="158"/>
    </location>
</feature>
<protein>
    <recommendedName>
        <fullName evidence="3">DUF8060 domain-containing protein</fullName>
    </recommendedName>
</protein>
<evidence type="ECO:0000256" key="1">
    <source>
        <dbReference type="SAM" id="MobiDB-lite"/>
    </source>
</evidence>